<reference evidence="1" key="1">
    <citation type="submission" date="2014-11" db="EMBL/GenBank/DDBJ databases">
        <authorList>
            <person name="Amaro Gonzalez C."/>
        </authorList>
    </citation>
    <scope>NUCLEOTIDE SEQUENCE</scope>
</reference>
<protein>
    <submittedName>
        <fullName evidence="1">Uncharacterized protein</fullName>
    </submittedName>
</protein>
<organism evidence="1">
    <name type="scientific">Anguilla anguilla</name>
    <name type="common">European freshwater eel</name>
    <name type="synonym">Muraena anguilla</name>
    <dbReference type="NCBI Taxonomy" id="7936"/>
    <lineage>
        <taxon>Eukaryota</taxon>
        <taxon>Metazoa</taxon>
        <taxon>Chordata</taxon>
        <taxon>Craniata</taxon>
        <taxon>Vertebrata</taxon>
        <taxon>Euteleostomi</taxon>
        <taxon>Actinopterygii</taxon>
        <taxon>Neopterygii</taxon>
        <taxon>Teleostei</taxon>
        <taxon>Anguilliformes</taxon>
        <taxon>Anguillidae</taxon>
        <taxon>Anguilla</taxon>
    </lineage>
</organism>
<proteinExistence type="predicted"/>
<name>A0A0E9RNC8_ANGAN</name>
<sequence>MKTYRMVDLQEQGWVTSVLHDPRQNCRLNDRHSGTYALPPWGEAQRPHLTQEENMKRTMHSKCSATPAHLLA</sequence>
<dbReference type="AlphaFoldDB" id="A0A0E9RNC8"/>
<dbReference type="EMBL" id="GBXM01077901">
    <property type="protein sequence ID" value="JAH30676.1"/>
    <property type="molecule type" value="Transcribed_RNA"/>
</dbReference>
<evidence type="ECO:0000313" key="1">
    <source>
        <dbReference type="EMBL" id="JAH30676.1"/>
    </source>
</evidence>
<reference evidence="1" key="2">
    <citation type="journal article" date="2015" name="Fish Shellfish Immunol.">
        <title>Early steps in the European eel (Anguilla anguilla)-Vibrio vulnificus interaction in the gills: Role of the RtxA13 toxin.</title>
        <authorList>
            <person name="Callol A."/>
            <person name="Pajuelo D."/>
            <person name="Ebbesson L."/>
            <person name="Teles M."/>
            <person name="MacKenzie S."/>
            <person name="Amaro C."/>
        </authorList>
    </citation>
    <scope>NUCLEOTIDE SEQUENCE</scope>
</reference>
<accession>A0A0E9RNC8</accession>